<dbReference type="PANTHER" id="PTHR21256">
    <property type="entry name" value="HISTIDINOL DEHYDROGENASE HDH"/>
    <property type="match status" value="1"/>
</dbReference>
<feature type="binding site" evidence="12 16">
    <location>
        <position position="302"/>
    </location>
    <ligand>
        <name>substrate</name>
    </ligand>
</feature>
<comment type="function">
    <text evidence="1 12">Catalyzes the sequential NAD-dependent oxidations of L-histidinol to L-histidinaldehyde and then to L-histidine.</text>
</comment>
<keyword evidence="20" id="KW-1185">Reference proteome</keyword>
<keyword evidence="9 12" id="KW-0520">NAD</keyword>
<dbReference type="AlphaFoldDB" id="W5Y1Q5"/>
<protein>
    <recommendedName>
        <fullName evidence="5 12">Histidinol dehydrogenase</fullName>
        <shortName evidence="12">HDH</shortName>
        <ecNumber evidence="4 12">1.1.1.23</ecNumber>
    </recommendedName>
</protein>
<feature type="binding site" evidence="12 16">
    <location>
        <position position="394"/>
    </location>
    <ligand>
        <name>substrate</name>
    </ligand>
</feature>
<feature type="binding site" evidence="12 15">
    <location>
        <position position="98"/>
    </location>
    <ligand>
        <name>NAD(+)</name>
        <dbReference type="ChEBI" id="CHEBI:57540"/>
    </ligand>
</feature>
<name>W5Y1Q5_9CORY</name>
<dbReference type="KEGG" id="cvt:B843_08760"/>
<dbReference type="HOGENOM" id="CLU_006732_3_1_11"/>
<feature type="binding site" evidence="12 17">
    <location>
        <position position="232"/>
    </location>
    <ligand>
        <name>Zn(2+)</name>
        <dbReference type="ChEBI" id="CHEBI:29105"/>
    </ligand>
</feature>
<feature type="binding site" evidence="12 17">
    <location>
        <position position="335"/>
    </location>
    <ligand>
        <name>Zn(2+)</name>
        <dbReference type="ChEBI" id="CHEBI:29105"/>
    </ligand>
</feature>
<dbReference type="Gene3D" id="1.20.5.1300">
    <property type="match status" value="1"/>
</dbReference>
<dbReference type="eggNOG" id="COG0141">
    <property type="taxonomic scope" value="Bacteria"/>
</dbReference>
<dbReference type="GO" id="GO:0051287">
    <property type="term" value="F:NAD binding"/>
    <property type="evidence" value="ECO:0007669"/>
    <property type="project" value="InterPro"/>
</dbReference>
<feature type="binding site" evidence="12 16">
    <location>
        <position position="389"/>
    </location>
    <ligand>
        <name>substrate</name>
    </ligand>
</feature>
<evidence type="ECO:0000256" key="9">
    <source>
        <dbReference type="ARBA" id="ARBA00023027"/>
    </source>
</evidence>
<evidence type="ECO:0000256" key="2">
    <source>
        <dbReference type="ARBA" id="ARBA00004940"/>
    </source>
</evidence>
<accession>W5Y1Q5</accession>
<keyword evidence="6 12" id="KW-0479">Metal-binding</keyword>
<gene>
    <name evidence="12 19" type="primary">hisD</name>
    <name evidence="19" type="ORF">B843_08760</name>
</gene>
<dbReference type="InterPro" id="IPR016161">
    <property type="entry name" value="Ald_DH/histidinol_DH"/>
</dbReference>
<comment type="cofactor">
    <cofactor evidence="12 17">
        <name>Zn(2+)</name>
        <dbReference type="ChEBI" id="CHEBI:29105"/>
    </cofactor>
    <text evidence="12 17">Binds 1 zinc ion per subunit.</text>
</comment>
<dbReference type="GO" id="GO:0005829">
    <property type="term" value="C:cytosol"/>
    <property type="evidence" value="ECO:0007669"/>
    <property type="project" value="TreeGrafter"/>
</dbReference>
<feature type="binding site" evidence="12 15">
    <location>
        <position position="187"/>
    </location>
    <ligand>
        <name>NAD(+)</name>
        <dbReference type="ChEBI" id="CHEBI:57540"/>
    </ligand>
</feature>
<comment type="pathway">
    <text evidence="2 12">Amino-acid biosynthesis; L-histidine biosynthesis; L-histidine from 5-phospho-alpha-D-ribose 1-diphosphate: step 9/9.</text>
</comment>
<evidence type="ECO:0000313" key="20">
    <source>
        <dbReference type="Proteomes" id="UP000019222"/>
    </source>
</evidence>
<comment type="similarity">
    <text evidence="3 12 13 18">Belongs to the histidinol dehydrogenase family.</text>
</comment>
<evidence type="ECO:0000256" key="1">
    <source>
        <dbReference type="ARBA" id="ARBA00003850"/>
    </source>
</evidence>
<evidence type="ECO:0000256" key="6">
    <source>
        <dbReference type="ARBA" id="ARBA00022723"/>
    </source>
</evidence>
<dbReference type="InterPro" id="IPR012131">
    <property type="entry name" value="Hstdl_DH"/>
</dbReference>
<evidence type="ECO:0000256" key="7">
    <source>
        <dbReference type="ARBA" id="ARBA00022833"/>
    </source>
</evidence>
<comment type="catalytic activity">
    <reaction evidence="11 12">
        <text>L-histidinol + 2 NAD(+) + H2O = L-histidine + 2 NADH + 3 H(+)</text>
        <dbReference type="Rhea" id="RHEA:20641"/>
        <dbReference type="ChEBI" id="CHEBI:15377"/>
        <dbReference type="ChEBI" id="CHEBI:15378"/>
        <dbReference type="ChEBI" id="CHEBI:57540"/>
        <dbReference type="ChEBI" id="CHEBI:57595"/>
        <dbReference type="ChEBI" id="CHEBI:57699"/>
        <dbReference type="ChEBI" id="CHEBI:57945"/>
        <dbReference type="EC" id="1.1.1.23"/>
    </reaction>
</comment>
<dbReference type="GO" id="GO:0008270">
    <property type="term" value="F:zinc ion binding"/>
    <property type="evidence" value="ECO:0007669"/>
    <property type="project" value="UniProtKB-UniRule"/>
</dbReference>
<dbReference type="NCBIfam" id="TIGR00069">
    <property type="entry name" value="hisD"/>
    <property type="match status" value="1"/>
</dbReference>
<dbReference type="GO" id="GO:0000105">
    <property type="term" value="P:L-histidine biosynthetic process"/>
    <property type="evidence" value="ECO:0007669"/>
    <property type="project" value="UniProtKB-UniRule"/>
</dbReference>
<dbReference type="PANTHER" id="PTHR21256:SF2">
    <property type="entry name" value="HISTIDINE BIOSYNTHESIS TRIFUNCTIONAL PROTEIN"/>
    <property type="match status" value="1"/>
</dbReference>
<evidence type="ECO:0000256" key="15">
    <source>
        <dbReference type="PIRSR" id="PIRSR000099-2"/>
    </source>
</evidence>
<organism evidence="19 20">
    <name type="scientific">Corynebacterium vitaeruminis DSM 20294</name>
    <dbReference type="NCBI Taxonomy" id="1224164"/>
    <lineage>
        <taxon>Bacteria</taxon>
        <taxon>Bacillati</taxon>
        <taxon>Actinomycetota</taxon>
        <taxon>Actinomycetes</taxon>
        <taxon>Mycobacteriales</taxon>
        <taxon>Corynebacteriaceae</taxon>
        <taxon>Corynebacterium</taxon>
    </lineage>
</organism>
<evidence type="ECO:0000256" key="13">
    <source>
        <dbReference type="PIRNR" id="PIRNR000099"/>
    </source>
</evidence>
<sequence length="408" mass="43149">MPVVQPLVDDVRLRGEQAALEYGEKFDRVRPDSVKVPAEVIAAALENLEPQVREALEESISRVRKVHSEQVPVGHTTELSAGGTVTEKFMAVDRVGLYVPGGNAVYPSSVIMNVVPAQEAGASTMVVASPPQEQFGGWPHPTILAACSLLGVDEVWAVGGGQAIALLAYGDDAAQLEPVDMITGPGNIYVTAAKRLVRSVCGIDSEAGPTEIAILADATANPVWVAYDLISQAEHDVMAASVLITDSVELAEAVKKEVEERYSVTLNSERVAEALKGQQSGIVLVDDLEMGIAVADAYAAEHLEIHTENAREVAERIRHAGAIFVGGFSPVPLGDYSAGSNHVLPTSGSARYSSGLSTHTFLRAVNLIEYDEAALKEISGTVIALADAEQLPAHGEAIKARFEDLSAK</sequence>
<feature type="binding site" evidence="12 17">
    <location>
        <position position="235"/>
    </location>
    <ligand>
        <name>Zn(2+)</name>
        <dbReference type="ChEBI" id="CHEBI:29105"/>
    </ligand>
</feature>
<evidence type="ECO:0000256" key="16">
    <source>
        <dbReference type="PIRSR" id="PIRSR000099-3"/>
    </source>
</evidence>
<feature type="binding site" evidence="12 16">
    <location>
        <position position="335"/>
    </location>
    <ligand>
        <name>substrate</name>
    </ligand>
</feature>
<keyword evidence="12" id="KW-0028">Amino-acid biosynthesis</keyword>
<dbReference type="FunFam" id="3.40.50.1980:FF:000001">
    <property type="entry name" value="Histidinol dehydrogenase"/>
    <property type="match status" value="1"/>
</dbReference>
<dbReference type="CDD" id="cd06572">
    <property type="entry name" value="Histidinol_dh"/>
    <property type="match status" value="1"/>
</dbReference>
<feature type="active site" description="Proton acceptor" evidence="12 14">
    <location>
        <position position="302"/>
    </location>
</feature>
<dbReference type="EC" id="1.1.1.23" evidence="4 12"/>
<dbReference type="STRING" id="1224164.B843_08760"/>
<dbReference type="EMBL" id="CP004353">
    <property type="protein sequence ID" value="AHI23137.1"/>
    <property type="molecule type" value="Genomic_DNA"/>
</dbReference>
<dbReference type="PIRSF" id="PIRSF000099">
    <property type="entry name" value="Histidinol_dh"/>
    <property type="match status" value="1"/>
</dbReference>
<evidence type="ECO:0000256" key="17">
    <source>
        <dbReference type="PIRSR" id="PIRSR000099-4"/>
    </source>
</evidence>
<dbReference type="Proteomes" id="UP000019222">
    <property type="component" value="Chromosome"/>
</dbReference>
<feature type="binding site" evidence="12 16">
    <location>
        <position position="210"/>
    </location>
    <ligand>
        <name>substrate</name>
    </ligand>
</feature>
<dbReference type="PROSITE" id="PS00611">
    <property type="entry name" value="HISOL_DEHYDROGENASE"/>
    <property type="match status" value="1"/>
</dbReference>
<evidence type="ECO:0000256" key="18">
    <source>
        <dbReference type="RuleBase" id="RU004175"/>
    </source>
</evidence>
<dbReference type="GO" id="GO:0004399">
    <property type="term" value="F:histidinol dehydrogenase activity"/>
    <property type="evidence" value="ECO:0007669"/>
    <property type="project" value="UniProtKB-UniRule"/>
</dbReference>
<dbReference type="InterPro" id="IPR022695">
    <property type="entry name" value="Histidinol_DH_monofunct"/>
</dbReference>
<evidence type="ECO:0000256" key="10">
    <source>
        <dbReference type="ARBA" id="ARBA00023102"/>
    </source>
</evidence>
<feature type="binding site" evidence="12 17">
    <location>
        <position position="394"/>
    </location>
    <ligand>
        <name>Zn(2+)</name>
        <dbReference type="ChEBI" id="CHEBI:29105"/>
    </ligand>
</feature>
<keyword evidence="7 12" id="KW-0862">Zinc</keyword>
<keyword evidence="8 12" id="KW-0560">Oxidoreductase</keyword>
<dbReference type="PRINTS" id="PR00083">
    <property type="entry name" value="HOLDHDRGNASE"/>
</dbReference>
<keyword evidence="10 12" id="KW-0368">Histidine biosynthesis</keyword>
<dbReference type="UniPathway" id="UPA00031">
    <property type="reaction ID" value="UER00014"/>
</dbReference>
<feature type="binding site" evidence="12 15">
    <location>
        <position position="162"/>
    </location>
    <ligand>
        <name>NAD(+)</name>
        <dbReference type="ChEBI" id="CHEBI:57540"/>
    </ligand>
</feature>
<dbReference type="HAMAP" id="MF_01024">
    <property type="entry name" value="HisD"/>
    <property type="match status" value="1"/>
</dbReference>
<evidence type="ECO:0000313" key="19">
    <source>
        <dbReference type="EMBL" id="AHI23137.1"/>
    </source>
</evidence>
<feature type="active site" description="Proton acceptor" evidence="12 14">
    <location>
        <position position="301"/>
    </location>
</feature>
<evidence type="ECO:0000256" key="4">
    <source>
        <dbReference type="ARBA" id="ARBA00012965"/>
    </source>
</evidence>
<dbReference type="InterPro" id="IPR001692">
    <property type="entry name" value="Histidinol_DH_CS"/>
</dbReference>
<dbReference type="SUPFAM" id="SSF53720">
    <property type="entry name" value="ALDH-like"/>
    <property type="match status" value="1"/>
</dbReference>
<dbReference type="PATRIC" id="fig|1224164.3.peg.1767"/>
<reference evidence="19 20" key="1">
    <citation type="submission" date="2013-02" db="EMBL/GenBank/DDBJ databases">
        <title>The complete genome sequence of Corynebacterium vitaeruminis DSM 20294.</title>
        <authorList>
            <person name="Ruckert C."/>
            <person name="Albersmeier A."/>
            <person name="Kalinowski J."/>
        </authorList>
    </citation>
    <scope>NUCLEOTIDE SEQUENCE [LARGE SCALE GENOMIC DNA]</scope>
    <source>
        <strain evidence="20">ATCC 10234</strain>
    </source>
</reference>
<evidence type="ECO:0000256" key="12">
    <source>
        <dbReference type="HAMAP-Rule" id="MF_01024"/>
    </source>
</evidence>
<dbReference type="Gene3D" id="3.40.50.1980">
    <property type="entry name" value="Nitrogenase molybdenum iron protein domain"/>
    <property type="match status" value="2"/>
</dbReference>
<evidence type="ECO:0000256" key="5">
    <source>
        <dbReference type="ARBA" id="ARBA00016531"/>
    </source>
</evidence>
<evidence type="ECO:0000256" key="3">
    <source>
        <dbReference type="ARBA" id="ARBA00010178"/>
    </source>
</evidence>
<evidence type="ECO:0000256" key="11">
    <source>
        <dbReference type="ARBA" id="ARBA00049489"/>
    </source>
</evidence>
<proteinExistence type="inferred from homology"/>
<feature type="binding site" evidence="12 16">
    <location>
        <position position="232"/>
    </location>
    <ligand>
        <name>substrate</name>
    </ligand>
</feature>
<dbReference type="Pfam" id="PF00815">
    <property type="entry name" value="Histidinol_dh"/>
    <property type="match status" value="1"/>
</dbReference>
<evidence type="ECO:0000256" key="8">
    <source>
        <dbReference type="ARBA" id="ARBA00023002"/>
    </source>
</evidence>
<evidence type="ECO:0000256" key="14">
    <source>
        <dbReference type="PIRSR" id="PIRSR000099-1"/>
    </source>
</evidence>
<feature type="binding site" evidence="12 16">
    <location>
        <position position="235"/>
    </location>
    <ligand>
        <name>substrate</name>
    </ligand>
</feature>